<keyword evidence="18" id="KW-0346">Stress response</keyword>
<evidence type="ECO:0000256" key="18">
    <source>
        <dbReference type="ARBA" id="ARBA00023016"/>
    </source>
</evidence>
<evidence type="ECO:0000313" key="26">
    <source>
        <dbReference type="EMBL" id="MBS2964121.1"/>
    </source>
</evidence>
<keyword evidence="17" id="KW-0902">Two-component regulatory system</keyword>
<evidence type="ECO:0000256" key="2">
    <source>
        <dbReference type="ARBA" id="ARBA00001936"/>
    </source>
</evidence>
<keyword evidence="14" id="KW-0460">Magnesium</keyword>
<keyword evidence="6" id="KW-1003">Cell membrane</keyword>
<dbReference type="Gene3D" id="3.30.565.10">
    <property type="entry name" value="Histidine kinase-like ATPase, C-terminal domain"/>
    <property type="match status" value="1"/>
</dbReference>
<evidence type="ECO:0000256" key="3">
    <source>
        <dbReference type="ARBA" id="ARBA00001946"/>
    </source>
</evidence>
<keyword evidence="11 26" id="KW-0418">Kinase</keyword>
<evidence type="ECO:0000256" key="19">
    <source>
        <dbReference type="ARBA" id="ARBA00023026"/>
    </source>
</evidence>
<dbReference type="InterPro" id="IPR050980">
    <property type="entry name" value="2C_sensor_his_kinase"/>
</dbReference>
<dbReference type="PROSITE" id="PS50885">
    <property type="entry name" value="HAMP"/>
    <property type="match status" value="1"/>
</dbReference>
<dbReference type="CDD" id="cd00082">
    <property type="entry name" value="HisKA"/>
    <property type="match status" value="1"/>
</dbReference>
<evidence type="ECO:0000256" key="9">
    <source>
        <dbReference type="ARBA" id="ARBA00022692"/>
    </source>
</evidence>
<evidence type="ECO:0000256" key="23">
    <source>
        <dbReference type="SAM" id="MobiDB-lite"/>
    </source>
</evidence>
<protein>
    <recommendedName>
        <fullName evidence="21">Signal transduction histidine-protein kinase/phosphatase MprB</fullName>
        <ecNumber evidence="5">2.7.13.3</ecNumber>
    </recommendedName>
    <alternativeName>
        <fullName evidence="22">Mycobacterial persistence regulator B</fullName>
    </alternativeName>
</protein>
<evidence type="ECO:0000256" key="16">
    <source>
        <dbReference type="ARBA" id="ARBA00022989"/>
    </source>
</evidence>
<comment type="cofactor">
    <cofactor evidence="3">
        <name>Mg(2+)</name>
        <dbReference type="ChEBI" id="CHEBI:18420"/>
    </cofactor>
</comment>
<keyword evidence="15" id="KW-0904">Protein phosphatase</keyword>
<keyword evidence="10" id="KW-0547">Nucleotide-binding</keyword>
<dbReference type="SUPFAM" id="SSF47384">
    <property type="entry name" value="Homodimeric domain of signal transducing histidine kinase"/>
    <property type="match status" value="1"/>
</dbReference>
<keyword evidence="12" id="KW-0378">Hydrolase</keyword>
<dbReference type="InterPro" id="IPR003661">
    <property type="entry name" value="HisK_dim/P_dom"/>
</dbReference>
<evidence type="ECO:0000256" key="4">
    <source>
        <dbReference type="ARBA" id="ARBA00004651"/>
    </source>
</evidence>
<evidence type="ECO:0000259" key="25">
    <source>
        <dbReference type="PROSITE" id="PS50885"/>
    </source>
</evidence>
<evidence type="ECO:0000256" key="11">
    <source>
        <dbReference type="ARBA" id="ARBA00022777"/>
    </source>
</evidence>
<feature type="compositionally biased region" description="Basic residues" evidence="23">
    <location>
        <begin position="438"/>
        <end position="448"/>
    </location>
</feature>
<dbReference type="InterPro" id="IPR003594">
    <property type="entry name" value="HATPase_dom"/>
</dbReference>
<evidence type="ECO:0000256" key="1">
    <source>
        <dbReference type="ARBA" id="ARBA00000085"/>
    </source>
</evidence>
<dbReference type="SMART" id="SM00304">
    <property type="entry name" value="HAMP"/>
    <property type="match status" value="1"/>
</dbReference>
<keyword evidence="9" id="KW-0812">Transmembrane</keyword>
<dbReference type="PANTHER" id="PTHR44936:SF9">
    <property type="entry name" value="SENSOR PROTEIN CREC"/>
    <property type="match status" value="1"/>
</dbReference>
<dbReference type="PANTHER" id="PTHR44936">
    <property type="entry name" value="SENSOR PROTEIN CREC"/>
    <property type="match status" value="1"/>
</dbReference>
<dbReference type="Proteomes" id="UP000677913">
    <property type="component" value="Unassembled WGS sequence"/>
</dbReference>
<dbReference type="CDD" id="cd06225">
    <property type="entry name" value="HAMP"/>
    <property type="match status" value="1"/>
</dbReference>
<evidence type="ECO:0000313" key="27">
    <source>
        <dbReference type="Proteomes" id="UP000677913"/>
    </source>
</evidence>
<dbReference type="PRINTS" id="PR00344">
    <property type="entry name" value="BCTRLSENSOR"/>
</dbReference>
<name>A0A8J7WKS6_9ACTN</name>
<dbReference type="Gene3D" id="1.10.287.130">
    <property type="match status" value="1"/>
</dbReference>
<comment type="catalytic activity">
    <reaction evidence="1">
        <text>ATP + protein L-histidine = ADP + protein N-phospho-L-histidine.</text>
        <dbReference type="EC" id="2.7.13.3"/>
    </reaction>
</comment>
<evidence type="ECO:0000256" key="8">
    <source>
        <dbReference type="ARBA" id="ARBA00022679"/>
    </source>
</evidence>
<dbReference type="InterPro" id="IPR005467">
    <property type="entry name" value="His_kinase_dom"/>
</dbReference>
<evidence type="ECO:0000256" key="15">
    <source>
        <dbReference type="ARBA" id="ARBA00022912"/>
    </source>
</evidence>
<keyword evidence="19" id="KW-0843">Virulence</keyword>
<dbReference type="Pfam" id="PF00672">
    <property type="entry name" value="HAMP"/>
    <property type="match status" value="1"/>
</dbReference>
<comment type="subcellular location">
    <subcellularLocation>
        <location evidence="4">Cell membrane</location>
        <topology evidence="4">Multi-pass membrane protein</topology>
    </subcellularLocation>
</comment>
<keyword evidence="13" id="KW-0067">ATP-binding</keyword>
<evidence type="ECO:0000256" key="14">
    <source>
        <dbReference type="ARBA" id="ARBA00022842"/>
    </source>
</evidence>
<dbReference type="GO" id="GO:0005524">
    <property type="term" value="F:ATP binding"/>
    <property type="evidence" value="ECO:0007669"/>
    <property type="project" value="UniProtKB-KW"/>
</dbReference>
<dbReference type="Pfam" id="PF02518">
    <property type="entry name" value="HATPase_c"/>
    <property type="match status" value="1"/>
</dbReference>
<comment type="caution">
    <text evidence="26">The sequence shown here is derived from an EMBL/GenBank/DDBJ whole genome shotgun (WGS) entry which is preliminary data.</text>
</comment>
<keyword evidence="16" id="KW-1133">Transmembrane helix</keyword>
<feature type="domain" description="HAMP" evidence="25">
    <location>
        <begin position="167"/>
        <end position="219"/>
    </location>
</feature>
<dbReference type="SMART" id="SM00387">
    <property type="entry name" value="HATPase_c"/>
    <property type="match status" value="1"/>
</dbReference>
<keyword evidence="7" id="KW-0597">Phosphoprotein</keyword>
<gene>
    <name evidence="26" type="ORF">KGA66_13770</name>
</gene>
<dbReference type="GO" id="GO:0004721">
    <property type="term" value="F:phosphoprotein phosphatase activity"/>
    <property type="evidence" value="ECO:0007669"/>
    <property type="project" value="UniProtKB-KW"/>
</dbReference>
<evidence type="ECO:0000256" key="17">
    <source>
        <dbReference type="ARBA" id="ARBA00023012"/>
    </source>
</evidence>
<evidence type="ECO:0000256" key="20">
    <source>
        <dbReference type="ARBA" id="ARBA00023211"/>
    </source>
</evidence>
<evidence type="ECO:0000256" key="12">
    <source>
        <dbReference type="ARBA" id="ARBA00022801"/>
    </source>
</evidence>
<dbReference type="GO" id="GO:0005886">
    <property type="term" value="C:plasma membrane"/>
    <property type="evidence" value="ECO:0007669"/>
    <property type="project" value="UniProtKB-SubCell"/>
</dbReference>
<keyword evidence="8" id="KW-0808">Transferase</keyword>
<organism evidence="26 27">
    <name type="scientific">Actinocrinis puniceicyclus</name>
    <dbReference type="NCBI Taxonomy" id="977794"/>
    <lineage>
        <taxon>Bacteria</taxon>
        <taxon>Bacillati</taxon>
        <taxon>Actinomycetota</taxon>
        <taxon>Actinomycetes</taxon>
        <taxon>Catenulisporales</taxon>
        <taxon>Actinospicaceae</taxon>
        <taxon>Actinocrinis</taxon>
    </lineage>
</organism>
<dbReference type="SUPFAM" id="SSF55874">
    <property type="entry name" value="ATPase domain of HSP90 chaperone/DNA topoisomerase II/histidine kinase"/>
    <property type="match status" value="1"/>
</dbReference>
<dbReference type="PROSITE" id="PS50109">
    <property type="entry name" value="HIS_KIN"/>
    <property type="match status" value="1"/>
</dbReference>
<evidence type="ECO:0000256" key="7">
    <source>
        <dbReference type="ARBA" id="ARBA00022553"/>
    </source>
</evidence>
<dbReference type="AlphaFoldDB" id="A0A8J7WKS6"/>
<dbReference type="SMART" id="SM00388">
    <property type="entry name" value="HisKA"/>
    <property type="match status" value="1"/>
</dbReference>
<dbReference type="InterPro" id="IPR003660">
    <property type="entry name" value="HAMP_dom"/>
</dbReference>
<dbReference type="InterPro" id="IPR036097">
    <property type="entry name" value="HisK_dim/P_sf"/>
</dbReference>
<proteinExistence type="predicted"/>
<reference evidence="26" key="1">
    <citation type="submission" date="2021-04" db="EMBL/GenBank/DDBJ databases">
        <title>Genome based classification of Actinospica acidithermotolerans sp. nov., an actinobacterium isolated from an Indonesian hot spring.</title>
        <authorList>
            <person name="Kusuma A.B."/>
            <person name="Putra K.E."/>
            <person name="Nafisah S."/>
            <person name="Loh J."/>
            <person name="Nouioui I."/>
            <person name="Goodfellow M."/>
        </authorList>
    </citation>
    <scope>NUCLEOTIDE SEQUENCE</scope>
    <source>
        <strain evidence="26">DSM 45618</strain>
    </source>
</reference>
<keyword evidence="16" id="KW-0472">Membrane</keyword>
<dbReference type="InterPro" id="IPR036890">
    <property type="entry name" value="HATPase_C_sf"/>
</dbReference>
<evidence type="ECO:0000256" key="6">
    <source>
        <dbReference type="ARBA" id="ARBA00022475"/>
    </source>
</evidence>
<evidence type="ECO:0000256" key="22">
    <source>
        <dbReference type="ARBA" id="ARBA00041776"/>
    </source>
</evidence>
<dbReference type="Pfam" id="PF00512">
    <property type="entry name" value="HisKA"/>
    <property type="match status" value="1"/>
</dbReference>
<dbReference type="EC" id="2.7.13.3" evidence="5"/>
<evidence type="ECO:0000256" key="10">
    <source>
        <dbReference type="ARBA" id="ARBA00022741"/>
    </source>
</evidence>
<comment type="cofactor">
    <cofactor evidence="2">
        <name>Mn(2+)</name>
        <dbReference type="ChEBI" id="CHEBI:29035"/>
    </cofactor>
</comment>
<dbReference type="RefSeq" id="WP_211468466.1">
    <property type="nucleotide sequence ID" value="NZ_JAGSXH010000042.1"/>
</dbReference>
<evidence type="ECO:0000256" key="21">
    <source>
        <dbReference type="ARBA" id="ARBA00040454"/>
    </source>
</evidence>
<evidence type="ECO:0000259" key="24">
    <source>
        <dbReference type="PROSITE" id="PS50109"/>
    </source>
</evidence>
<dbReference type="EMBL" id="JAGSXH010000042">
    <property type="protein sequence ID" value="MBS2964121.1"/>
    <property type="molecule type" value="Genomic_DNA"/>
</dbReference>
<dbReference type="GO" id="GO:0000155">
    <property type="term" value="F:phosphorelay sensor kinase activity"/>
    <property type="evidence" value="ECO:0007669"/>
    <property type="project" value="InterPro"/>
</dbReference>
<dbReference type="InterPro" id="IPR004358">
    <property type="entry name" value="Sig_transdc_His_kin-like_C"/>
</dbReference>
<evidence type="ECO:0000256" key="5">
    <source>
        <dbReference type="ARBA" id="ARBA00012438"/>
    </source>
</evidence>
<keyword evidence="20" id="KW-0464">Manganese</keyword>
<sequence>MRWALARVALAVTSMVALAFLIPLGFAIDHIAAQRALADAQARIAAIEPVLAVTTDRTQLEGALATMSGAQDIALQLPGEAALGTSHASAAQLAAVAAQGRAQTLAVPGGSVLVQPELVDGGRLTLIEVFIDAGRTRQGVARGWLILSAVALVLVAGSTLVADRLATRVVGAARHLAEASRKLGDGDTAVRVTTGGPNELREAGDAFNAMADRVVQLLAAERELVADLSHRLRTPLTALRLNAQALGDGPSAASTREAVAKLEQEVDQIIRAARGGTAASGSCDVAAVVAERMAFWSALAEDQERPWQLVGAAGPAHVPVTAAELAAALDAVLGNVFRHTPEGTAFQVTVHRGNGSVAVLVDDAGPGLADAARAVRRGEGSGRTGSTGLGLDIVRKLAERTGGSLTIDRSPLGGAQVHFSFLAPSSNAVTAPGSPAGRTRRYARRARA</sequence>
<evidence type="ECO:0000256" key="13">
    <source>
        <dbReference type="ARBA" id="ARBA00022840"/>
    </source>
</evidence>
<feature type="domain" description="Histidine kinase" evidence="24">
    <location>
        <begin position="227"/>
        <end position="425"/>
    </location>
</feature>
<feature type="region of interest" description="Disordered" evidence="23">
    <location>
        <begin position="429"/>
        <end position="448"/>
    </location>
</feature>
<keyword evidence="27" id="KW-1185">Reference proteome</keyword>
<accession>A0A8J7WKS6</accession>